<keyword evidence="2" id="KW-1185">Reference proteome</keyword>
<dbReference type="RefSeq" id="WP_175121177.1">
    <property type="nucleotide sequence ID" value="NZ_CADIJM010000001.1"/>
</dbReference>
<evidence type="ECO:0000313" key="1">
    <source>
        <dbReference type="EMBL" id="CAB3651257.1"/>
    </source>
</evidence>
<evidence type="ECO:0000313" key="2">
    <source>
        <dbReference type="Proteomes" id="UP000494214"/>
    </source>
</evidence>
<sequence length="100" mass="10722">MSDPSQAELESGASQQGNLVQFLLWIAARPRTYAETMEAWRTHCPRLSAWEDATANGLIDMTQEQSTVKGEAVLVLTEKGRALLASHAPIQGAQAGPDGS</sequence>
<protein>
    <submittedName>
        <fullName evidence="1">Uncharacterized protein</fullName>
    </submittedName>
</protein>
<proteinExistence type="predicted"/>
<name>A0A6S7A227_9BURK</name>
<reference evidence="1 2" key="1">
    <citation type="submission" date="2020-04" db="EMBL/GenBank/DDBJ databases">
        <authorList>
            <person name="De Canck E."/>
        </authorList>
    </citation>
    <scope>NUCLEOTIDE SEQUENCE [LARGE SCALE GENOMIC DNA]</scope>
    <source>
        <strain evidence="1 2">LMG 26690</strain>
    </source>
</reference>
<dbReference type="EMBL" id="CADIJM010000001">
    <property type="protein sequence ID" value="CAB3651257.1"/>
    <property type="molecule type" value="Genomic_DNA"/>
</dbReference>
<gene>
    <name evidence="1" type="ORF">LMG26690_00069</name>
</gene>
<dbReference type="Proteomes" id="UP000494214">
    <property type="component" value="Unassembled WGS sequence"/>
</dbReference>
<accession>A0A6S7A227</accession>
<dbReference type="AlphaFoldDB" id="A0A6S7A227"/>
<organism evidence="1 2">
    <name type="scientific">Achromobacter animicus</name>
    <dbReference type="NCBI Taxonomy" id="1389935"/>
    <lineage>
        <taxon>Bacteria</taxon>
        <taxon>Pseudomonadati</taxon>
        <taxon>Pseudomonadota</taxon>
        <taxon>Betaproteobacteria</taxon>
        <taxon>Burkholderiales</taxon>
        <taxon>Alcaligenaceae</taxon>
        <taxon>Achromobacter</taxon>
    </lineage>
</organism>